<evidence type="ECO:0000256" key="5">
    <source>
        <dbReference type="SAM" id="MobiDB-lite"/>
    </source>
</evidence>
<dbReference type="STRING" id="8081.ENSPREP00000007097"/>
<dbReference type="PANTHER" id="PTHR15654">
    <property type="entry name" value="COILED-COIL DOMAIN-CONTAINING PROTEIN 113-RELATED"/>
    <property type="match status" value="1"/>
</dbReference>
<evidence type="ECO:0000256" key="3">
    <source>
        <dbReference type="ARBA" id="ARBA00023273"/>
    </source>
</evidence>
<feature type="compositionally biased region" description="Polar residues" evidence="5">
    <location>
        <begin position="104"/>
        <end position="118"/>
    </location>
</feature>
<evidence type="ECO:0000259" key="6">
    <source>
        <dbReference type="Pfam" id="PF13870"/>
    </source>
</evidence>
<reference evidence="8" key="1">
    <citation type="submission" date="2013-11" db="EMBL/GenBank/DDBJ databases">
        <title>The genomic landscape of the Guanapo guppy.</title>
        <authorList>
            <person name="Kuenstner A."/>
            <person name="Dreyer C."/>
        </authorList>
    </citation>
    <scope>NUCLEOTIDE SEQUENCE</scope>
    <source>
        <strain evidence="8">Guanapo</strain>
    </source>
</reference>
<dbReference type="GeneTree" id="ENSGT00940000154521"/>
<evidence type="ECO:0000256" key="1">
    <source>
        <dbReference type="ARBA" id="ARBA00004138"/>
    </source>
</evidence>
<dbReference type="GO" id="GO:0060271">
    <property type="term" value="P:cilium assembly"/>
    <property type="evidence" value="ECO:0007669"/>
    <property type="project" value="TreeGrafter"/>
</dbReference>
<organism evidence="7 8">
    <name type="scientific">Poecilia reticulata</name>
    <name type="common">Guppy</name>
    <name type="synonym">Acanthophacelus reticulatus</name>
    <dbReference type="NCBI Taxonomy" id="8081"/>
    <lineage>
        <taxon>Eukaryota</taxon>
        <taxon>Metazoa</taxon>
        <taxon>Chordata</taxon>
        <taxon>Craniata</taxon>
        <taxon>Vertebrata</taxon>
        <taxon>Euteleostomi</taxon>
        <taxon>Actinopterygii</taxon>
        <taxon>Neopterygii</taxon>
        <taxon>Teleostei</taxon>
        <taxon>Neoteleostei</taxon>
        <taxon>Acanthomorphata</taxon>
        <taxon>Ovalentaria</taxon>
        <taxon>Atherinomorphae</taxon>
        <taxon>Cyprinodontiformes</taxon>
        <taxon>Poeciliidae</taxon>
        <taxon>Poeciliinae</taxon>
        <taxon>Poecilia</taxon>
    </lineage>
</organism>
<dbReference type="InterPro" id="IPR051885">
    <property type="entry name" value="CC_CF"/>
</dbReference>
<feature type="region of interest" description="Disordered" evidence="5">
    <location>
        <begin position="86"/>
        <end position="139"/>
    </location>
</feature>
<evidence type="ECO:0000313" key="8">
    <source>
        <dbReference type="Proteomes" id="UP000242638"/>
    </source>
</evidence>
<evidence type="ECO:0000256" key="2">
    <source>
        <dbReference type="ARBA" id="ARBA00023054"/>
    </source>
</evidence>
<feature type="coiled-coil region" evidence="4">
    <location>
        <begin position="6"/>
        <end position="33"/>
    </location>
</feature>
<keyword evidence="3" id="KW-0966">Cell projection</keyword>
<dbReference type="Proteomes" id="UP000242638">
    <property type="component" value="Unassembled WGS sequence"/>
</dbReference>
<dbReference type="InterPro" id="IPR025254">
    <property type="entry name" value="CCDC113/CCDC96_CC"/>
</dbReference>
<keyword evidence="2 4" id="KW-0175">Coiled coil</keyword>
<protein>
    <submittedName>
        <fullName evidence="7">Coiled-coil domain containing 96</fullName>
    </submittedName>
</protein>
<proteinExistence type="predicted"/>
<dbReference type="Ensembl" id="ENSPRET00000007188.1">
    <property type="protein sequence ID" value="ENSPREP00000007097.1"/>
    <property type="gene ID" value="ENSPREG00000004888.1"/>
</dbReference>
<reference evidence="7" key="2">
    <citation type="submission" date="2025-08" db="UniProtKB">
        <authorList>
            <consortium name="Ensembl"/>
        </authorList>
    </citation>
    <scope>IDENTIFICATION</scope>
    <source>
        <strain evidence="7">Guanapo</strain>
    </source>
</reference>
<evidence type="ECO:0000256" key="4">
    <source>
        <dbReference type="SAM" id="Coils"/>
    </source>
</evidence>
<comment type="subcellular location">
    <subcellularLocation>
        <location evidence="1">Cell projection</location>
        <location evidence="1">Cilium</location>
    </subcellularLocation>
</comment>
<reference evidence="7" key="3">
    <citation type="submission" date="2025-09" db="UniProtKB">
        <authorList>
            <consortium name="Ensembl"/>
        </authorList>
    </citation>
    <scope>IDENTIFICATION</scope>
    <source>
        <strain evidence="7">Guanapo</strain>
    </source>
</reference>
<evidence type="ECO:0000313" key="7">
    <source>
        <dbReference type="Ensembl" id="ENSPREP00000007097.1"/>
    </source>
</evidence>
<feature type="region of interest" description="Disordered" evidence="5">
    <location>
        <begin position="41"/>
        <end position="60"/>
    </location>
</feature>
<dbReference type="GO" id="GO:0036064">
    <property type="term" value="C:ciliary basal body"/>
    <property type="evidence" value="ECO:0007669"/>
    <property type="project" value="TreeGrafter"/>
</dbReference>
<dbReference type="AlphaFoldDB" id="A0A3P9NC54"/>
<dbReference type="OMA" id="RYEPIME"/>
<dbReference type="GO" id="GO:0005930">
    <property type="term" value="C:axoneme"/>
    <property type="evidence" value="ECO:0007669"/>
    <property type="project" value="TreeGrafter"/>
</dbReference>
<keyword evidence="8" id="KW-1185">Reference proteome</keyword>
<sequence length="451" mass="51888">MSLLVLGKSNNSLANLKLKMEKENEEKKEFDKIVFSDHDEELYSSREAKTDPSIEEPATCGSEHTTALKTNSVHALSHGQSVVFETERSNSGRYLGLNLDTPKTESPTQEGDGSTTAAEGTDDKKDQYEDSLQELSTQRDEARRLNRQLQMKLAQYFHNTAIDGGQLGRGRPEEEQLREYERSVQVLSELKQRLSTASQTAQQQAEELRSQARDKLAKVEAEWEAFLALKRDAALVALSPRLGSDLARSKVQAVLTAEQLRQNQLTRLRLKHFSLRSRIQRLEAELRGQHPQRVQLEELQASMLERKKQAGREREESLKLQRRISSSLEVLSNVREKLLWSQVEVRAKRQQLAEVEVLVAERRDVLTQTRLERNRLQRANGRMNQRRGLLGDCDLLLDLEQTLDASQLLEKHLEELRLRKAEVTSSFKIWTIWLKNASQYKRFMSVDINDY</sequence>
<accession>A0A3P9NC54</accession>
<feature type="domain" description="CCDC113/CCDC96 coiled-coil" evidence="6">
    <location>
        <begin position="261"/>
        <end position="425"/>
    </location>
</feature>
<name>A0A3P9NC54_POERE</name>
<dbReference type="Pfam" id="PF13870">
    <property type="entry name" value="CCDC113_CCDC96_CC"/>
    <property type="match status" value="1"/>
</dbReference>
<dbReference type="PANTHER" id="PTHR15654:SF1">
    <property type="entry name" value="COILED-COIL DOMAIN-CONTAINING PROTEIN 96"/>
    <property type="match status" value="1"/>
</dbReference>
<feature type="compositionally biased region" description="Basic and acidic residues" evidence="5">
    <location>
        <begin position="41"/>
        <end position="52"/>
    </location>
</feature>